<feature type="binding site" evidence="10">
    <location>
        <position position="201"/>
    </location>
    <ligand>
        <name>Zn(2+)</name>
        <dbReference type="ChEBI" id="CHEBI:29105"/>
    </ligand>
</feature>
<sequence>MVSSTPTNCIMSENPKNIPVRKLQVAIPGKSYPVIIGSDVRSLFSNYFKQSGSGRAFWITDRNVADAWGASLGKLCGNSGEELTILPPGEDQKNLTTVENLCRILVKMGVERGDTLIACGGGVVGDIVGFTAACYMRGISFVQLPTTLLAMVDASVGGKTGVDLAEGKNLVGAFHQPRFVLIDVDFLETLDPREILSGYAEVVKTALIGDAALFQDLKSGLQERFFDGSKEALIQVIEACVKYKAEVVAEDEREGDLRRVLNFGHTIGHALEVLGDYRLLKHGEAVFWGMFAALELSKSQGLLKLSEALEIEEFLASSFAKIPPIDFNPNDIRDLITHDKKVRNGNPNFILLKGIGQPVIIDQVDEKEIRESLDSLKNKMKSLR</sequence>
<evidence type="ECO:0000259" key="12">
    <source>
        <dbReference type="Pfam" id="PF01761"/>
    </source>
</evidence>
<dbReference type="Proteomes" id="UP000319619">
    <property type="component" value="Unassembled WGS sequence"/>
</dbReference>
<comment type="subcellular location">
    <subcellularLocation>
        <location evidence="10">Cytoplasm</location>
    </subcellularLocation>
</comment>
<evidence type="ECO:0000256" key="1">
    <source>
        <dbReference type="ARBA" id="ARBA00001911"/>
    </source>
</evidence>
<dbReference type="PANTHER" id="PTHR43622:SF1">
    <property type="entry name" value="3-DEHYDROQUINATE SYNTHASE"/>
    <property type="match status" value="1"/>
</dbReference>
<comment type="similarity">
    <text evidence="10">Belongs to the sugar phosphate cyclases superfamily. Dehydroquinate synthase family.</text>
</comment>
<keyword evidence="8 10" id="KW-0456">Lyase</keyword>
<dbReference type="HAMAP" id="MF_00110">
    <property type="entry name" value="DHQ_synthase"/>
    <property type="match status" value="1"/>
</dbReference>
<dbReference type="Gene3D" id="3.40.50.1970">
    <property type="match status" value="1"/>
</dbReference>
<dbReference type="PIRSF" id="PIRSF001455">
    <property type="entry name" value="DHQ_synth"/>
    <property type="match status" value="1"/>
</dbReference>
<keyword evidence="10" id="KW-0057">Aromatic amino acid biosynthesis</keyword>
<evidence type="ECO:0000256" key="5">
    <source>
        <dbReference type="ARBA" id="ARBA00022741"/>
    </source>
</evidence>
<dbReference type="GO" id="GO:0003856">
    <property type="term" value="F:3-dehydroquinate synthase activity"/>
    <property type="evidence" value="ECO:0007669"/>
    <property type="project" value="UniProtKB-UniRule"/>
</dbReference>
<dbReference type="UniPathway" id="UPA00053">
    <property type="reaction ID" value="UER00085"/>
</dbReference>
<dbReference type="InterPro" id="IPR016037">
    <property type="entry name" value="DHQ_synth_AroB"/>
</dbReference>
<evidence type="ECO:0000259" key="13">
    <source>
        <dbReference type="Pfam" id="PF24621"/>
    </source>
</evidence>
<keyword evidence="10" id="KW-0028">Amino-acid biosynthesis</keyword>
<organism evidence="14 15">
    <name type="scientific">candidate division LCP-89 bacterium B3_LCP</name>
    <dbReference type="NCBI Taxonomy" id="2012998"/>
    <lineage>
        <taxon>Bacteria</taxon>
        <taxon>Pseudomonadati</taxon>
        <taxon>Bacteria division LCP-89</taxon>
    </lineage>
</organism>
<proteinExistence type="inferred from homology"/>
<comment type="caution">
    <text evidence="14">The sequence shown here is derived from an EMBL/GenBank/DDBJ whole genome shotgun (WGS) entry which is preliminary data.</text>
</comment>
<accession>A0A532UW08</accession>
<dbReference type="AlphaFoldDB" id="A0A532UW08"/>
<protein>
    <recommendedName>
        <fullName evidence="10 11">3-dehydroquinate synthase</fullName>
        <shortName evidence="10">DHQS</shortName>
        <ecNumber evidence="10 11">4.2.3.4</ecNumber>
    </recommendedName>
</protein>
<dbReference type="GO" id="GO:0009423">
    <property type="term" value="P:chorismate biosynthetic process"/>
    <property type="evidence" value="ECO:0007669"/>
    <property type="project" value="UniProtKB-UniRule"/>
</dbReference>
<evidence type="ECO:0000256" key="2">
    <source>
        <dbReference type="ARBA" id="ARBA00001947"/>
    </source>
</evidence>
<feature type="binding site" evidence="10">
    <location>
        <position position="159"/>
    </location>
    <ligand>
        <name>NAD(+)</name>
        <dbReference type="ChEBI" id="CHEBI:57540"/>
    </ligand>
</feature>
<dbReference type="FunFam" id="3.40.50.1970:FF:000007">
    <property type="entry name" value="Pentafunctional AROM polypeptide"/>
    <property type="match status" value="1"/>
</dbReference>
<dbReference type="InterPro" id="IPR030963">
    <property type="entry name" value="DHQ_synth_fam"/>
</dbReference>
<keyword evidence="6 10" id="KW-0862">Zinc</keyword>
<keyword evidence="5 10" id="KW-0547">Nucleotide-binding</keyword>
<evidence type="ECO:0000256" key="8">
    <source>
        <dbReference type="ARBA" id="ARBA00023239"/>
    </source>
</evidence>
<comment type="function">
    <text evidence="3 10">Catalyzes the conversion of 3-deoxy-D-arabino-heptulosonate 7-phosphate (DAHP) to dehydroquinate (DHQ).</text>
</comment>
<dbReference type="GO" id="GO:0000166">
    <property type="term" value="F:nucleotide binding"/>
    <property type="evidence" value="ECO:0007669"/>
    <property type="project" value="UniProtKB-KW"/>
</dbReference>
<dbReference type="Gene3D" id="1.20.1090.10">
    <property type="entry name" value="Dehydroquinate synthase-like - alpha domain"/>
    <property type="match status" value="1"/>
</dbReference>
<feature type="domain" description="3-dehydroquinate synthase C-terminal" evidence="13">
    <location>
        <begin position="198"/>
        <end position="342"/>
    </location>
</feature>
<feature type="binding site" evidence="10">
    <location>
        <position position="265"/>
    </location>
    <ligand>
        <name>Zn(2+)</name>
        <dbReference type="ChEBI" id="CHEBI:29105"/>
    </ligand>
</feature>
<feature type="binding site" evidence="10">
    <location>
        <begin position="122"/>
        <end position="126"/>
    </location>
    <ligand>
        <name>NAD(+)</name>
        <dbReference type="ChEBI" id="CHEBI:57540"/>
    </ligand>
</feature>
<dbReference type="GO" id="GO:0008652">
    <property type="term" value="P:amino acid biosynthetic process"/>
    <property type="evidence" value="ECO:0007669"/>
    <property type="project" value="UniProtKB-KW"/>
</dbReference>
<feature type="binding site" evidence="10">
    <location>
        <position position="168"/>
    </location>
    <ligand>
        <name>NAD(+)</name>
        <dbReference type="ChEBI" id="CHEBI:57540"/>
    </ligand>
</feature>
<evidence type="ECO:0000256" key="11">
    <source>
        <dbReference type="NCBIfam" id="TIGR01357"/>
    </source>
</evidence>
<dbReference type="PANTHER" id="PTHR43622">
    <property type="entry name" value="3-DEHYDROQUINATE SYNTHASE"/>
    <property type="match status" value="1"/>
</dbReference>
<comment type="cofactor">
    <cofactor evidence="10">
        <name>Co(2+)</name>
        <dbReference type="ChEBI" id="CHEBI:48828"/>
    </cofactor>
    <cofactor evidence="10">
        <name>Zn(2+)</name>
        <dbReference type="ChEBI" id="CHEBI:29105"/>
    </cofactor>
    <text evidence="10">Binds 1 divalent metal cation per subunit. Can use either Co(2+) or Zn(2+).</text>
</comment>
<evidence type="ECO:0000256" key="7">
    <source>
        <dbReference type="ARBA" id="ARBA00023027"/>
    </source>
</evidence>
<comment type="cofactor">
    <cofactor evidence="2">
        <name>Zn(2+)</name>
        <dbReference type="ChEBI" id="CHEBI:29105"/>
    </cofactor>
</comment>
<evidence type="ECO:0000256" key="9">
    <source>
        <dbReference type="ARBA" id="ARBA00023285"/>
    </source>
</evidence>
<evidence type="ECO:0000313" key="15">
    <source>
        <dbReference type="Proteomes" id="UP000319619"/>
    </source>
</evidence>
<comment type="pathway">
    <text evidence="10">Metabolic intermediate biosynthesis; chorismate biosynthesis; chorismate from D-erythrose 4-phosphate and phosphoenolpyruvate: step 2/7.</text>
</comment>
<dbReference type="CDD" id="cd08195">
    <property type="entry name" value="DHQS"/>
    <property type="match status" value="1"/>
</dbReference>
<dbReference type="Pfam" id="PF01761">
    <property type="entry name" value="DHQ_synthase"/>
    <property type="match status" value="1"/>
</dbReference>
<evidence type="ECO:0000256" key="4">
    <source>
        <dbReference type="ARBA" id="ARBA00022723"/>
    </source>
</evidence>
<evidence type="ECO:0000313" key="14">
    <source>
        <dbReference type="EMBL" id="TKJ39082.1"/>
    </source>
</evidence>
<keyword evidence="10" id="KW-0963">Cytoplasm</keyword>
<dbReference type="SUPFAM" id="SSF56796">
    <property type="entry name" value="Dehydroquinate synthase-like"/>
    <property type="match status" value="1"/>
</dbReference>
<dbReference type="GO" id="GO:0005737">
    <property type="term" value="C:cytoplasm"/>
    <property type="evidence" value="ECO:0007669"/>
    <property type="project" value="UniProtKB-SubCell"/>
</dbReference>
<keyword evidence="4 10" id="KW-0479">Metal-binding</keyword>
<dbReference type="GO" id="GO:0046872">
    <property type="term" value="F:metal ion binding"/>
    <property type="evidence" value="ECO:0007669"/>
    <property type="project" value="UniProtKB-KW"/>
</dbReference>
<keyword evidence="9 10" id="KW-0170">Cobalt</keyword>
<name>A0A532UW08_UNCL8</name>
<comment type="catalytic activity">
    <reaction evidence="10">
        <text>7-phospho-2-dehydro-3-deoxy-D-arabino-heptonate = 3-dehydroquinate + phosphate</text>
        <dbReference type="Rhea" id="RHEA:21968"/>
        <dbReference type="ChEBI" id="CHEBI:32364"/>
        <dbReference type="ChEBI" id="CHEBI:43474"/>
        <dbReference type="ChEBI" id="CHEBI:58394"/>
        <dbReference type="EC" id="4.2.3.4"/>
    </reaction>
</comment>
<comment type="cofactor">
    <cofactor evidence="1 10">
        <name>NAD(+)</name>
        <dbReference type="ChEBI" id="CHEBI:57540"/>
    </cofactor>
</comment>
<dbReference type="Pfam" id="PF24621">
    <property type="entry name" value="DHQS_C"/>
    <property type="match status" value="1"/>
</dbReference>
<feature type="binding site" evidence="10">
    <location>
        <position position="282"/>
    </location>
    <ligand>
        <name>Zn(2+)</name>
        <dbReference type="ChEBI" id="CHEBI:29105"/>
    </ligand>
</feature>
<dbReference type="EC" id="4.2.3.4" evidence="10 11"/>
<reference evidence="14 15" key="1">
    <citation type="submission" date="2017-06" db="EMBL/GenBank/DDBJ databases">
        <title>Novel microbial phyla capable of carbon fixation and sulfur reduction in deep-sea sediments.</title>
        <authorList>
            <person name="Huang J."/>
            <person name="Baker B."/>
            <person name="Wang Y."/>
        </authorList>
    </citation>
    <scope>NUCLEOTIDE SEQUENCE [LARGE SCALE GENOMIC DNA]</scope>
    <source>
        <strain evidence="14">B3_LCP</strain>
    </source>
</reference>
<evidence type="ECO:0000256" key="6">
    <source>
        <dbReference type="ARBA" id="ARBA00022833"/>
    </source>
</evidence>
<dbReference type="InterPro" id="IPR050071">
    <property type="entry name" value="Dehydroquinate_synthase"/>
</dbReference>
<evidence type="ECO:0000256" key="10">
    <source>
        <dbReference type="HAMAP-Rule" id="MF_00110"/>
    </source>
</evidence>
<dbReference type="NCBIfam" id="TIGR01357">
    <property type="entry name" value="aroB"/>
    <property type="match status" value="1"/>
</dbReference>
<feature type="binding site" evidence="10">
    <location>
        <begin position="186"/>
        <end position="189"/>
    </location>
    <ligand>
        <name>NAD(+)</name>
        <dbReference type="ChEBI" id="CHEBI:57540"/>
    </ligand>
</feature>
<dbReference type="InterPro" id="IPR056179">
    <property type="entry name" value="DHQS_C"/>
</dbReference>
<feature type="binding site" evidence="10">
    <location>
        <begin position="146"/>
        <end position="147"/>
    </location>
    <ligand>
        <name>NAD(+)</name>
        <dbReference type="ChEBI" id="CHEBI:57540"/>
    </ligand>
</feature>
<dbReference type="EMBL" id="NJBN01000008">
    <property type="protein sequence ID" value="TKJ39082.1"/>
    <property type="molecule type" value="Genomic_DNA"/>
</dbReference>
<feature type="domain" description="3-dehydroquinate synthase N-terminal" evidence="12">
    <location>
        <begin position="85"/>
        <end position="195"/>
    </location>
</feature>
<dbReference type="GO" id="GO:0009073">
    <property type="term" value="P:aromatic amino acid family biosynthetic process"/>
    <property type="evidence" value="ECO:0007669"/>
    <property type="project" value="UniProtKB-KW"/>
</dbReference>
<gene>
    <name evidence="10 14" type="primary">aroB</name>
    <name evidence="14" type="ORF">CEE37_11720</name>
</gene>
<comment type="caution">
    <text evidence="10">Lacks conserved residue(s) required for the propagation of feature annotation.</text>
</comment>
<dbReference type="InterPro" id="IPR030960">
    <property type="entry name" value="DHQS/DOIS_N"/>
</dbReference>
<keyword evidence="7 10" id="KW-0520">NAD</keyword>
<evidence type="ECO:0000256" key="3">
    <source>
        <dbReference type="ARBA" id="ARBA00003485"/>
    </source>
</evidence>